<keyword evidence="3" id="KW-1185">Reference proteome</keyword>
<dbReference type="InterPro" id="IPR016181">
    <property type="entry name" value="Acyl_CoA_acyltransferase"/>
</dbReference>
<feature type="domain" description="N-acetyltransferase" evidence="1">
    <location>
        <begin position="3"/>
        <end position="163"/>
    </location>
</feature>
<dbReference type="InterPro" id="IPR000182">
    <property type="entry name" value="GNAT_dom"/>
</dbReference>
<dbReference type="PROSITE" id="PS51186">
    <property type="entry name" value="GNAT"/>
    <property type="match status" value="1"/>
</dbReference>
<comment type="caution">
    <text evidence="2">The sequence shown here is derived from an EMBL/GenBank/DDBJ whole genome shotgun (WGS) entry which is preliminary data.</text>
</comment>
<reference evidence="2 3" key="1">
    <citation type="submission" date="2020-10" db="EMBL/GenBank/DDBJ databases">
        <title>Bacillus sp. HD4P25, an endophyte from a halophyte.</title>
        <authorList>
            <person name="Sun J.-Q."/>
        </authorList>
    </citation>
    <scope>NUCLEOTIDE SEQUENCE [LARGE SCALE GENOMIC DNA]</scope>
    <source>
        <strain evidence="2 3">YIM 93174</strain>
    </source>
</reference>
<dbReference type="Pfam" id="PF00583">
    <property type="entry name" value="Acetyltransf_1"/>
    <property type="match status" value="1"/>
</dbReference>
<accession>A0ABR9QNW6</accession>
<dbReference type="PANTHER" id="PTHR43415">
    <property type="entry name" value="SPERMIDINE N(1)-ACETYLTRANSFERASE"/>
    <property type="match status" value="1"/>
</dbReference>
<name>A0ABR9QNW6_9BACI</name>
<protein>
    <submittedName>
        <fullName evidence="2">GNAT family N-acetyltransferase</fullName>
    </submittedName>
</protein>
<evidence type="ECO:0000313" key="2">
    <source>
        <dbReference type="EMBL" id="MBE4910205.1"/>
    </source>
</evidence>
<evidence type="ECO:0000259" key="1">
    <source>
        <dbReference type="PROSITE" id="PS51186"/>
    </source>
</evidence>
<dbReference type="Proteomes" id="UP001516662">
    <property type="component" value="Unassembled WGS sequence"/>
</dbReference>
<evidence type="ECO:0000313" key="3">
    <source>
        <dbReference type="Proteomes" id="UP001516662"/>
    </source>
</evidence>
<dbReference type="EMBL" id="JADCLJ010000024">
    <property type="protein sequence ID" value="MBE4910205.1"/>
    <property type="molecule type" value="Genomic_DNA"/>
</dbReference>
<dbReference type="CDD" id="cd04301">
    <property type="entry name" value="NAT_SF"/>
    <property type="match status" value="1"/>
</dbReference>
<dbReference type="PANTHER" id="PTHR43415:SF3">
    <property type="entry name" value="GNAT-FAMILY ACETYLTRANSFERASE"/>
    <property type="match status" value="1"/>
</dbReference>
<proteinExistence type="predicted"/>
<sequence length="165" mass="19329">MNAVIRPVTSLDASQLTEKVKDIIKEGLIQKEKPRTVDEELEYIKMMKENNNMYICVEINREVMGIARLVRGELEMKKHVALFRTWLTPSAQGKGIGKAIMEYTKEWAVKYDVEKICLTVFARNEIAYNLYKKYGFVHEGTQKRQVYFNGEYDDEVHMAYFTNTQ</sequence>
<dbReference type="Gene3D" id="3.40.630.30">
    <property type="match status" value="1"/>
</dbReference>
<organism evidence="2 3">
    <name type="scientific">Litchfieldia luteola</name>
    <dbReference type="NCBI Taxonomy" id="682179"/>
    <lineage>
        <taxon>Bacteria</taxon>
        <taxon>Bacillati</taxon>
        <taxon>Bacillota</taxon>
        <taxon>Bacilli</taxon>
        <taxon>Bacillales</taxon>
        <taxon>Bacillaceae</taxon>
        <taxon>Litchfieldia</taxon>
    </lineage>
</organism>
<gene>
    <name evidence="2" type="ORF">IMZ08_19385</name>
</gene>
<dbReference type="SUPFAM" id="SSF55729">
    <property type="entry name" value="Acyl-CoA N-acyltransferases (Nat)"/>
    <property type="match status" value="1"/>
</dbReference>